<sequence length="253" mass="28336">MKRRERVSICLVKVDDDSLPFPPLLNINCSSMVTSLLTTWATWFGGMTQLFCPWPHSLQYHARDCRDFHIHSFPSVKFQSHLDRGSAANMPFALVPDLGGIWYLHGNDHASTKLSSFANIQQIVEHDAYTFTTYEGRGAAFSDVGGLHSFLRHAGVTYRVTATNNTAYRITPELHLPPLLMGLTLVVPGFVATFDLLKTSDPDVLVRASTVLTREATPYNMLRIVDAEGQLTPKYYSHYIKNIPPTLVVAQQL</sequence>
<accession>W4GT67</accession>
<dbReference type="EMBL" id="KI913122">
    <property type="protein sequence ID" value="ETV82184.1"/>
    <property type="molecule type" value="Genomic_DNA"/>
</dbReference>
<gene>
    <name evidence="1" type="ORF">H257_04895</name>
</gene>
<dbReference type="RefSeq" id="XP_009827853.1">
    <property type="nucleotide sequence ID" value="XM_009829551.1"/>
</dbReference>
<dbReference type="OrthoDB" id="10453068at2759"/>
<organism evidence="1">
    <name type="scientific">Aphanomyces astaci</name>
    <name type="common">Crayfish plague agent</name>
    <dbReference type="NCBI Taxonomy" id="112090"/>
    <lineage>
        <taxon>Eukaryota</taxon>
        <taxon>Sar</taxon>
        <taxon>Stramenopiles</taxon>
        <taxon>Oomycota</taxon>
        <taxon>Saprolegniomycetes</taxon>
        <taxon>Saprolegniales</taxon>
        <taxon>Verrucalvaceae</taxon>
        <taxon>Aphanomyces</taxon>
    </lineage>
</organism>
<reference evidence="1" key="1">
    <citation type="submission" date="2013-12" db="EMBL/GenBank/DDBJ databases">
        <title>The Genome Sequence of Aphanomyces astaci APO3.</title>
        <authorList>
            <consortium name="The Broad Institute Genomics Platform"/>
            <person name="Russ C."/>
            <person name="Tyler B."/>
            <person name="van West P."/>
            <person name="Dieguez-Uribeondo J."/>
            <person name="Young S.K."/>
            <person name="Zeng Q."/>
            <person name="Gargeya S."/>
            <person name="Fitzgerald M."/>
            <person name="Abouelleil A."/>
            <person name="Alvarado L."/>
            <person name="Chapman S.B."/>
            <person name="Gainer-Dewar J."/>
            <person name="Goldberg J."/>
            <person name="Griggs A."/>
            <person name="Gujja S."/>
            <person name="Hansen M."/>
            <person name="Howarth C."/>
            <person name="Imamovic A."/>
            <person name="Ireland A."/>
            <person name="Larimer J."/>
            <person name="McCowan C."/>
            <person name="Murphy C."/>
            <person name="Pearson M."/>
            <person name="Poon T.W."/>
            <person name="Priest M."/>
            <person name="Roberts A."/>
            <person name="Saif S."/>
            <person name="Shea T."/>
            <person name="Sykes S."/>
            <person name="Wortman J."/>
            <person name="Nusbaum C."/>
            <person name="Birren B."/>
        </authorList>
    </citation>
    <scope>NUCLEOTIDE SEQUENCE [LARGE SCALE GENOMIC DNA]</scope>
    <source>
        <strain evidence="1">APO3</strain>
    </source>
</reference>
<proteinExistence type="predicted"/>
<dbReference type="AlphaFoldDB" id="W4GT67"/>
<name>W4GT67_APHAT</name>
<dbReference type="GeneID" id="20806891"/>
<protein>
    <submittedName>
        <fullName evidence="1">Uncharacterized protein</fullName>
    </submittedName>
</protein>
<dbReference type="VEuPathDB" id="FungiDB:H257_04895"/>
<evidence type="ECO:0000313" key="1">
    <source>
        <dbReference type="EMBL" id="ETV82184.1"/>
    </source>
</evidence>